<evidence type="ECO:0000256" key="6">
    <source>
        <dbReference type="SAM" id="Phobius"/>
    </source>
</evidence>
<keyword evidence="4 6" id="KW-1133">Transmembrane helix</keyword>
<feature type="transmembrane region" description="Helical" evidence="6">
    <location>
        <begin position="27"/>
        <end position="45"/>
    </location>
</feature>
<keyword evidence="2" id="KW-0813">Transport</keyword>
<dbReference type="PANTHER" id="PTHR48041:SF11">
    <property type="entry name" value="ABC TRANSPORTER G FAMILY MEMBER 16"/>
    <property type="match status" value="1"/>
</dbReference>
<evidence type="ECO:0000256" key="4">
    <source>
        <dbReference type="ARBA" id="ARBA00022989"/>
    </source>
</evidence>
<evidence type="ECO:0000313" key="8">
    <source>
        <dbReference type="EMBL" id="WOK91918.1"/>
    </source>
</evidence>
<feature type="transmembrane region" description="Helical" evidence="6">
    <location>
        <begin position="51"/>
        <end position="76"/>
    </location>
</feature>
<reference evidence="8 9" key="1">
    <citation type="submission" date="2023-10" db="EMBL/GenBank/DDBJ databases">
        <title>Chromosome-scale genome assembly provides insights into flower coloration mechanisms of Canna indica.</title>
        <authorList>
            <person name="Li C."/>
        </authorList>
    </citation>
    <scope>NUCLEOTIDE SEQUENCE [LARGE SCALE GENOMIC DNA]</scope>
    <source>
        <tissue evidence="8">Flower</tissue>
    </source>
</reference>
<organism evidence="8 9">
    <name type="scientific">Canna indica</name>
    <name type="common">Indian-shot</name>
    <dbReference type="NCBI Taxonomy" id="4628"/>
    <lineage>
        <taxon>Eukaryota</taxon>
        <taxon>Viridiplantae</taxon>
        <taxon>Streptophyta</taxon>
        <taxon>Embryophyta</taxon>
        <taxon>Tracheophyta</taxon>
        <taxon>Spermatophyta</taxon>
        <taxon>Magnoliopsida</taxon>
        <taxon>Liliopsida</taxon>
        <taxon>Zingiberales</taxon>
        <taxon>Cannaceae</taxon>
        <taxon>Canna</taxon>
    </lineage>
</organism>
<dbReference type="PANTHER" id="PTHR48041">
    <property type="entry name" value="ABC TRANSPORTER G FAMILY MEMBER 28"/>
    <property type="match status" value="1"/>
</dbReference>
<evidence type="ECO:0000256" key="1">
    <source>
        <dbReference type="ARBA" id="ARBA00004141"/>
    </source>
</evidence>
<dbReference type="InterPro" id="IPR013525">
    <property type="entry name" value="ABC2_TM"/>
</dbReference>
<sequence length="116" mass="13241">MFYTCADALPVFLQERNIFMRETTYNAYRRFSYVLSHAIIAFPPLQVLLSVAFALTTFFVVGLTGGIQGFIFFVLIDHPRFLLARSGFVTFLSGVVANENDWLRGRHRHALLLPPL</sequence>
<keyword evidence="9" id="KW-1185">Reference proteome</keyword>
<keyword evidence="3 6" id="KW-0812">Transmembrane</keyword>
<dbReference type="AlphaFoldDB" id="A0AAQ3JMQ9"/>
<comment type="subcellular location">
    <subcellularLocation>
        <location evidence="1">Membrane</location>
        <topology evidence="1">Multi-pass membrane protein</topology>
    </subcellularLocation>
</comment>
<evidence type="ECO:0000259" key="7">
    <source>
        <dbReference type="Pfam" id="PF01061"/>
    </source>
</evidence>
<accession>A0AAQ3JMQ9</accession>
<feature type="domain" description="ABC-2 type transporter transmembrane" evidence="7">
    <location>
        <begin position="1"/>
        <end position="100"/>
    </location>
</feature>
<evidence type="ECO:0000313" key="9">
    <source>
        <dbReference type="Proteomes" id="UP001327560"/>
    </source>
</evidence>
<dbReference type="GO" id="GO:0140359">
    <property type="term" value="F:ABC-type transporter activity"/>
    <property type="evidence" value="ECO:0007669"/>
    <property type="project" value="InterPro"/>
</dbReference>
<dbReference type="InterPro" id="IPR050352">
    <property type="entry name" value="ABCG_transporters"/>
</dbReference>
<dbReference type="EMBL" id="CP136890">
    <property type="protein sequence ID" value="WOK91918.1"/>
    <property type="molecule type" value="Genomic_DNA"/>
</dbReference>
<dbReference type="Pfam" id="PF01061">
    <property type="entry name" value="ABC2_membrane"/>
    <property type="match status" value="1"/>
</dbReference>
<evidence type="ECO:0000256" key="2">
    <source>
        <dbReference type="ARBA" id="ARBA00022448"/>
    </source>
</evidence>
<protein>
    <recommendedName>
        <fullName evidence="7">ABC-2 type transporter transmembrane domain-containing protein</fullName>
    </recommendedName>
</protein>
<proteinExistence type="predicted"/>
<dbReference type="Proteomes" id="UP001327560">
    <property type="component" value="Chromosome 1"/>
</dbReference>
<keyword evidence="5 6" id="KW-0472">Membrane</keyword>
<evidence type="ECO:0000256" key="5">
    <source>
        <dbReference type="ARBA" id="ARBA00023136"/>
    </source>
</evidence>
<dbReference type="GO" id="GO:0016020">
    <property type="term" value="C:membrane"/>
    <property type="evidence" value="ECO:0007669"/>
    <property type="project" value="UniProtKB-SubCell"/>
</dbReference>
<name>A0AAQ3JMQ9_9LILI</name>
<evidence type="ECO:0000256" key="3">
    <source>
        <dbReference type="ARBA" id="ARBA00022692"/>
    </source>
</evidence>
<gene>
    <name evidence="8" type="ORF">Cni_G00609</name>
</gene>